<sequence length="198" mass="22356">MMLDRGTMLIKSPLSKGEGQCIKRRDLVEALAKDLPQGTVRFGCRVISVKLDPVTSYAALELQNGIVIKAKVLIGCDGANSVVLKYFRMKPTKFSATSAIRGFTSHPEGHEFKNLFIIPRKEQVLLGRVPVNDTLVYWFVTRLWKSIDSEISKNQELIKMSSLETTHDFPEETKEMMVVILLEIRLSCPLGFNARELQ</sequence>
<evidence type="ECO:0000256" key="2">
    <source>
        <dbReference type="ARBA" id="ARBA00023033"/>
    </source>
</evidence>
<organism evidence="3 4">
    <name type="scientific">Rhodamnia argentea</name>
    <dbReference type="NCBI Taxonomy" id="178133"/>
    <lineage>
        <taxon>Eukaryota</taxon>
        <taxon>Viridiplantae</taxon>
        <taxon>Streptophyta</taxon>
        <taxon>Embryophyta</taxon>
        <taxon>Tracheophyta</taxon>
        <taxon>Spermatophyta</taxon>
        <taxon>Magnoliopsida</taxon>
        <taxon>eudicotyledons</taxon>
        <taxon>Gunneridae</taxon>
        <taxon>Pentapetalae</taxon>
        <taxon>rosids</taxon>
        <taxon>malvids</taxon>
        <taxon>Myrtales</taxon>
        <taxon>Myrtaceae</taxon>
        <taxon>Myrtoideae</taxon>
        <taxon>Myrteae</taxon>
        <taxon>Australasian group</taxon>
        <taxon>Rhodamnia</taxon>
    </lineage>
</organism>
<dbReference type="RefSeq" id="XP_048129450.1">
    <property type="nucleotide sequence ID" value="XM_048273493.1"/>
</dbReference>
<dbReference type="PANTHER" id="PTHR45934:SF2">
    <property type="entry name" value="MONOOXYGENASE 1"/>
    <property type="match status" value="1"/>
</dbReference>
<dbReference type="Proteomes" id="UP000827889">
    <property type="component" value="Chromosome 2"/>
</dbReference>
<protein>
    <submittedName>
        <fullName evidence="4">Monooxygenase 1-like</fullName>
    </submittedName>
</protein>
<proteinExistence type="predicted"/>
<keyword evidence="2" id="KW-0503">Monooxygenase</keyword>
<keyword evidence="3" id="KW-1185">Reference proteome</keyword>
<evidence type="ECO:0000313" key="4">
    <source>
        <dbReference type="RefSeq" id="XP_048129450.1"/>
    </source>
</evidence>
<evidence type="ECO:0000313" key="3">
    <source>
        <dbReference type="Proteomes" id="UP000827889"/>
    </source>
</evidence>
<keyword evidence="1" id="KW-0560">Oxidoreductase</keyword>
<evidence type="ECO:0000256" key="1">
    <source>
        <dbReference type="ARBA" id="ARBA00023002"/>
    </source>
</evidence>
<dbReference type="Gene3D" id="3.50.50.60">
    <property type="entry name" value="FAD/NAD(P)-binding domain"/>
    <property type="match status" value="1"/>
</dbReference>
<name>A0ABM3GYN0_9MYRT</name>
<dbReference type="PANTHER" id="PTHR45934">
    <property type="entry name" value="FAD/NAD(P)-BINDING OXIDOREDUCTASE FAMILY PROTEIN"/>
    <property type="match status" value="1"/>
</dbReference>
<accession>A0ABM3GYN0</accession>
<reference evidence="3" key="1">
    <citation type="submission" date="2025-05" db="UniProtKB">
        <authorList>
            <consortium name="RefSeq"/>
        </authorList>
    </citation>
    <scope>NUCLEOTIDE SEQUENCE [LARGE SCALE GENOMIC DNA]</scope>
</reference>
<reference evidence="4" key="2">
    <citation type="submission" date="2025-08" db="UniProtKB">
        <authorList>
            <consortium name="RefSeq"/>
        </authorList>
    </citation>
    <scope>IDENTIFICATION</scope>
    <source>
        <tissue evidence="4">Leaf</tissue>
    </source>
</reference>
<dbReference type="InterPro" id="IPR044560">
    <property type="entry name" value="MOase"/>
</dbReference>
<dbReference type="SUPFAM" id="SSF51905">
    <property type="entry name" value="FAD/NAD(P)-binding domain"/>
    <property type="match status" value="1"/>
</dbReference>
<dbReference type="GeneID" id="115755488"/>
<dbReference type="InterPro" id="IPR036188">
    <property type="entry name" value="FAD/NAD-bd_sf"/>
</dbReference>
<gene>
    <name evidence="4" type="primary">LOC115755488</name>
</gene>